<dbReference type="GO" id="GO:0035303">
    <property type="term" value="P:regulation of dephosphorylation"/>
    <property type="evidence" value="ECO:0007669"/>
    <property type="project" value="InterPro"/>
</dbReference>
<sequence length="455" mass="53228">MFLAQHSFGGNFLDHLRESRVNEAHVQEVLERLGPIHTKLSDDPKARKSATDETIIPYREWRRVYKSMPAFFRDAIPVTLVQSAGNLTLSKIEQVLKSYCEKYDSLEALGYRDVEEFKNELTYKELDEFIQNEMVKNTPFYKDIKDNEYVRTNYESMVRLYLEFLLPSRCPQKITVAEVIETGITKKFRELETTKVSSFEGCEWVNINHLIHLNEYFRFLSEGKEVIEKDRFKICRHYKDFHFSEWSSDYEGSSLYFNNNFEHARAFTDVFIDRLFEVLVEDKQITEKGMDFKAFMRFQLMLDHKKAKKTLEFFFNIYDLRGTGRITYKELEFFFNGYFSIVKAEDFACLKKDFLNTAILLVKRGDPGDEITLNDILECAKSEPRGNLIDLFVMQLAGPDAFFALESRMDGGARPADDTQVQEDSTEEPESRPPDDLDFFVGTPLAEKEKLNSSI</sequence>
<protein>
    <submittedName>
        <fullName evidence="5">(pine wood nematode) hypothetical protein</fullName>
    </submittedName>
</protein>
<dbReference type="OrthoDB" id="10478562at2759"/>
<feature type="region of interest" description="Disordered" evidence="3">
    <location>
        <begin position="411"/>
        <end position="440"/>
    </location>
</feature>
<dbReference type="Proteomes" id="UP000659654">
    <property type="component" value="Unassembled WGS sequence"/>
</dbReference>
<dbReference type="GO" id="GO:0005813">
    <property type="term" value="C:centrosome"/>
    <property type="evidence" value="ECO:0007669"/>
    <property type="project" value="TreeGrafter"/>
</dbReference>
<dbReference type="GO" id="GO:0000226">
    <property type="term" value="P:microtubule cytoskeleton organization"/>
    <property type="evidence" value="ECO:0007669"/>
    <property type="project" value="TreeGrafter"/>
</dbReference>
<comment type="caution">
    <text evidence="5">The sequence shown here is derived from an EMBL/GenBank/DDBJ whole genome shotgun (WGS) entry which is preliminary data.</text>
</comment>
<dbReference type="GO" id="GO:0030865">
    <property type="term" value="P:cortical cytoskeleton organization"/>
    <property type="evidence" value="ECO:0007669"/>
    <property type="project" value="TreeGrafter"/>
</dbReference>
<proteinExistence type="predicted"/>
<dbReference type="Proteomes" id="UP000582659">
    <property type="component" value="Unassembled WGS sequence"/>
</dbReference>
<evidence type="ECO:0000256" key="2">
    <source>
        <dbReference type="ARBA" id="ARBA00022490"/>
    </source>
</evidence>
<reference evidence="5" key="1">
    <citation type="submission" date="2020-09" db="EMBL/GenBank/DDBJ databases">
        <authorList>
            <person name="Kikuchi T."/>
        </authorList>
    </citation>
    <scope>NUCLEOTIDE SEQUENCE</scope>
    <source>
        <strain evidence="5">Ka4C1</strain>
    </source>
</reference>
<dbReference type="InterPro" id="IPR011992">
    <property type="entry name" value="EF-hand-dom_pair"/>
</dbReference>
<dbReference type="InterPro" id="IPR039865">
    <property type="entry name" value="PPP2R3C"/>
</dbReference>
<dbReference type="EMBL" id="CAJFDI010000002">
    <property type="protein sequence ID" value="CAD5217952.1"/>
    <property type="molecule type" value="Genomic_DNA"/>
</dbReference>
<name>A0A7I8WZ91_BURXY</name>
<evidence type="ECO:0000256" key="3">
    <source>
        <dbReference type="SAM" id="MobiDB-lite"/>
    </source>
</evidence>
<organism evidence="5 6">
    <name type="scientific">Bursaphelenchus xylophilus</name>
    <name type="common">Pinewood nematode worm</name>
    <name type="synonym">Aphelenchoides xylophilus</name>
    <dbReference type="NCBI Taxonomy" id="6326"/>
    <lineage>
        <taxon>Eukaryota</taxon>
        <taxon>Metazoa</taxon>
        <taxon>Ecdysozoa</taxon>
        <taxon>Nematoda</taxon>
        <taxon>Chromadorea</taxon>
        <taxon>Rhabditida</taxon>
        <taxon>Tylenchina</taxon>
        <taxon>Tylenchomorpha</taxon>
        <taxon>Aphelenchoidea</taxon>
        <taxon>Aphelenchoididae</taxon>
        <taxon>Bursaphelenchus</taxon>
    </lineage>
</organism>
<keyword evidence="6" id="KW-1185">Reference proteome</keyword>
<dbReference type="GO" id="GO:0005509">
    <property type="term" value="F:calcium ion binding"/>
    <property type="evidence" value="ECO:0007669"/>
    <property type="project" value="InterPro"/>
</dbReference>
<dbReference type="AlphaFoldDB" id="A0A7I8WZ91"/>
<dbReference type="SUPFAM" id="SSF47473">
    <property type="entry name" value="EF-hand"/>
    <property type="match status" value="1"/>
</dbReference>
<comment type="subcellular location">
    <subcellularLocation>
        <location evidence="1">Cytoplasm</location>
    </subcellularLocation>
</comment>
<evidence type="ECO:0000259" key="4">
    <source>
        <dbReference type="PROSITE" id="PS50222"/>
    </source>
</evidence>
<feature type="domain" description="EF-hand" evidence="4">
    <location>
        <begin position="306"/>
        <end position="341"/>
    </location>
</feature>
<keyword evidence="2" id="KW-0963">Cytoplasm</keyword>
<dbReference type="GO" id="GO:0005819">
    <property type="term" value="C:spindle"/>
    <property type="evidence" value="ECO:0007669"/>
    <property type="project" value="TreeGrafter"/>
</dbReference>
<dbReference type="EMBL" id="CAJFCV020000002">
    <property type="protein sequence ID" value="CAG9102167.1"/>
    <property type="molecule type" value="Genomic_DNA"/>
</dbReference>
<dbReference type="PANTHER" id="PTHR12085">
    <property type="entry name" value="SERINE/THREONINE-PROTEIN PHOSPHATASE 2A REGULATORY SUBUNIT B'' SUBUNIT GAMMA"/>
    <property type="match status" value="1"/>
</dbReference>
<gene>
    <name evidence="5" type="ORF">BXYJ_LOCUS5345</name>
</gene>
<evidence type="ECO:0000313" key="5">
    <source>
        <dbReference type="EMBL" id="CAD5217952.1"/>
    </source>
</evidence>
<evidence type="ECO:0000256" key="1">
    <source>
        <dbReference type="ARBA" id="ARBA00004496"/>
    </source>
</evidence>
<dbReference type="PANTHER" id="PTHR12085:SF3">
    <property type="entry name" value="SERINE_THREONINE-PROTEIN PHOSPHATASE 2A REGULATORY SUBUNIT B'' SUBUNIT GAMMA"/>
    <property type="match status" value="1"/>
</dbReference>
<dbReference type="PROSITE" id="PS50222">
    <property type="entry name" value="EF_HAND_2"/>
    <property type="match status" value="1"/>
</dbReference>
<dbReference type="InterPro" id="IPR002048">
    <property type="entry name" value="EF_hand_dom"/>
</dbReference>
<dbReference type="Gene3D" id="1.10.238.10">
    <property type="entry name" value="EF-hand"/>
    <property type="match status" value="1"/>
</dbReference>
<dbReference type="GO" id="GO:0005737">
    <property type="term" value="C:cytoplasm"/>
    <property type="evidence" value="ECO:0007669"/>
    <property type="project" value="UniProtKB-SubCell"/>
</dbReference>
<accession>A0A7I8WZ91</accession>
<evidence type="ECO:0000313" key="6">
    <source>
        <dbReference type="Proteomes" id="UP000659654"/>
    </source>
</evidence>